<organism evidence="1 2">
    <name type="scientific">Polyangium sorediatum</name>
    <dbReference type="NCBI Taxonomy" id="889274"/>
    <lineage>
        <taxon>Bacteria</taxon>
        <taxon>Pseudomonadati</taxon>
        <taxon>Myxococcota</taxon>
        <taxon>Polyangia</taxon>
        <taxon>Polyangiales</taxon>
        <taxon>Polyangiaceae</taxon>
        <taxon>Polyangium</taxon>
    </lineage>
</organism>
<accession>A0ABT6P8L7</accession>
<dbReference type="EMBL" id="JARZHI010000098">
    <property type="protein sequence ID" value="MDI1436906.1"/>
    <property type="molecule type" value="Genomic_DNA"/>
</dbReference>
<dbReference type="RefSeq" id="WP_136970900.1">
    <property type="nucleotide sequence ID" value="NZ_JARZHI010000098.1"/>
</dbReference>
<evidence type="ECO:0000313" key="2">
    <source>
        <dbReference type="Proteomes" id="UP001160301"/>
    </source>
</evidence>
<name>A0ABT6P8L7_9BACT</name>
<sequence>MLVRRFEEAGSAVSYEIYGYSGDLAFAPSPLPAPNTLPESVASLEDALRQGAALAGRPVEAFVDVTQGRSVEIDLISALRSRSLSPLRLGMPAEAVEAMLGVPEAVTCLSEGAVSWFYGSVHLSFEARRLVQFEVDKGVADFTSLRFASWFLRPKMTIDEVALALDARAVPHRRVTRYDLPMLELGEHEGPRFLFDFDEQQSTLHALYWLGA</sequence>
<proteinExistence type="predicted"/>
<comment type="caution">
    <text evidence="1">The sequence shown here is derived from an EMBL/GenBank/DDBJ whole genome shotgun (WGS) entry which is preliminary data.</text>
</comment>
<gene>
    <name evidence="1" type="ORF">QHF89_45795</name>
</gene>
<dbReference type="Proteomes" id="UP001160301">
    <property type="component" value="Unassembled WGS sequence"/>
</dbReference>
<protein>
    <submittedName>
        <fullName evidence="1">Uncharacterized protein</fullName>
    </submittedName>
</protein>
<keyword evidence="2" id="KW-1185">Reference proteome</keyword>
<reference evidence="1 2" key="1">
    <citation type="submission" date="2023-04" db="EMBL/GenBank/DDBJ databases">
        <title>The genome sequence of Polyangium sorediatum DSM14670.</title>
        <authorList>
            <person name="Zhang X."/>
        </authorList>
    </citation>
    <scope>NUCLEOTIDE SEQUENCE [LARGE SCALE GENOMIC DNA]</scope>
    <source>
        <strain evidence="1 2">DSM 14670</strain>
    </source>
</reference>
<evidence type="ECO:0000313" key="1">
    <source>
        <dbReference type="EMBL" id="MDI1436906.1"/>
    </source>
</evidence>